<sequence>MIVPPFPLKPADLALLDRSIWHGWFADLVAYLESYDLGARWGDVLGCLMVLEGRAGFDELKGAKFGLPSAGRPAEVGVWIKNYRRKHPKISLPKFADEWWIWWKGMQPDWRNVMDVDGVLGEAYRGGIGGDWECLRKSGQNGFVSPLACLAWWGQAVRNDAVLRGGWNDALEDVHHVLINLLAMDVNVE</sequence>
<evidence type="ECO:0000313" key="1">
    <source>
        <dbReference type="EMBL" id="PBK59708.1"/>
    </source>
</evidence>
<reference evidence="2" key="1">
    <citation type="journal article" date="2017" name="Nat. Ecol. Evol.">
        <title>Genome expansion and lineage-specific genetic innovations in the forest pathogenic fungi Armillaria.</title>
        <authorList>
            <person name="Sipos G."/>
            <person name="Prasanna A.N."/>
            <person name="Walter M.C."/>
            <person name="O'Connor E."/>
            <person name="Balint B."/>
            <person name="Krizsan K."/>
            <person name="Kiss B."/>
            <person name="Hess J."/>
            <person name="Varga T."/>
            <person name="Slot J."/>
            <person name="Riley R."/>
            <person name="Boka B."/>
            <person name="Rigling D."/>
            <person name="Barry K."/>
            <person name="Lee J."/>
            <person name="Mihaltcheva S."/>
            <person name="LaButti K."/>
            <person name="Lipzen A."/>
            <person name="Waldron R."/>
            <person name="Moloney N.M."/>
            <person name="Sperisen C."/>
            <person name="Kredics L."/>
            <person name="Vagvoelgyi C."/>
            <person name="Patrignani A."/>
            <person name="Fitzpatrick D."/>
            <person name="Nagy I."/>
            <person name="Doyle S."/>
            <person name="Anderson J.B."/>
            <person name="Grigoriev I.V."/>
            <person name="Gueldener U."/>
            <person name="Muensterkoetter M."/>
            <person name="Nagy L.G."/>
        </authorList>
    </citation>
    <scope>NUCLEOTIDE SEQUENCE [LARGE SCALE GENOMIC DNA]</scope>
    <source>
        <strain evidence="2">28-4</strain>
    </source>
</reference>
<dbReference type="Proteomes" id="UP000218334">
    <property type="component" value="Unassembled WGS sequence"/>
</dbReference>
<evidence type="ECO:0000313" key="2">
    <source>
        <dbReference type="Proteomes" id="UP000218334"/>
    </source>
</evidence>
<gene>
    <name evidence="1" type="ORF">ARMSODRAFT_898953</name>
</gene>
<dbReference type="AlphaFoldDB" id="A0A2H3B134"/>
<dbReference type="STRING" id="1076256.A0A2H3B134"/>
<organism evidence="1 2">
    <name type="scientific">Armillaria solidipes</name>
    <dbReference type="NCBI Taxonomy" id="1076256"/>
    <lineage>
        <taxon>Eukaryota</taxon>
        <taxon>Fungi</taxon>
        <taxon>Dikarya</taxon>
        <taxon>Basidiomycota</taxon>
        <taxon>Agaricomycotina</taxon>
        <taxon>Agaricomycetes</taxon>
        <taxon>Agaricomycetidae</taxon>
        <taxon>Agaricales</taxon>
        <taxon>Marasmiineae</taxon>
        <taxon>Physalacriaceae</taxon>
        <taxon>Armillaria</taxon>
    </lineage>
</organism>
<keyword evidence="2" id="KW-1185">Reference proteome</keyword>
<protein>
    <submittedName>
        <fullName evidence="1">Uncharacterized protein</fullName>
    </submittedName>
</protein>
<proteinExistence type="predicted"/>
<accession>A0A2H3B134</accession>
<dbReference type="EMBL" id="KZ293498">
    <property type="protein sequence ID" value="PBK59708.1"/>
    <property type="molecule type" value="Genomic_DNA"/>
</dbReference>
<name>A0A2H3B134_9AGAR</name>